<sequence length="448" mass="50377">MASPRLKKTSLNPPHQVFGYINDDDDARTAVRATRFVSTRRQSRPSHRSASSPSRLAGLEDSKPFSSAHERRTASLANDTVSPSQSSLKQTWIHGNSSAMMHSGLRNDRFIPGFSPKLDKERSMKPKGNVRSHLKRSNHNDSASINLDRSTLENEGLGIYTNLERDRRYGDIATSRRAGTTSHNRSTSGTSQFSATTASSTLKPGLQYVHPMRQTPRPYTPPISQSYQNSVVESEQSTDIGQFSADLDDAASSNRDVFAQPSEPQPYRIHPSSFTNISSSVLSNHARESYEAPSPLSRSSLDFTFRSRTRTNTDPSARAAAVEAARQAFEDKEAAKQRKLDKQNMKAQDRELRRQEKKEHQFSLSTATSSLGRRSHEKRNSSEGRYSGRKPMSEKRDNATGDYAFTHNNPSRTFESPKSAWVLFITWLRTKLFKMSRKLSMKKKKKKA</sequence>
<feature type="compositionally biased region" description="Low complexity" evidence="1">
    <location>
        <begin position="186"/>
        <end position="201"/>
    </location>
</feature>
<dbReference type="VEuPathDB" id="FungiDB:I7I51_04211"/>
<protein>
    <submittedName>
        <fullName evidence="2">Uncharacterized protein</fullName>
    </submittedName>
</protein>
<evidence type="ECO:0000313" key="2">
    <source>
        <dbReference type="EMBL" id="QSS62034.1"/>
    </source>
</evidence>
<feature type="region of interest" description="Disordered" evidence="1">
    <location>
        <begin position="1"/>
        <end position="147"/>
    </location>
</feature>
<feature type="compositionally biased region" description="Basic and acidic residues" evidence="1">
    <location>
        <begin position="328"/>
        <end position="361"/>
    </location>
</feature>
<gene>
    <name evidence="2" type="ORF">I7I51_04211</name>
</gene>
<name>A0A8A1MBP8_AJECA</name>
<feature type="region of interest" description="Disordered" evidence="1">
    <location>
        <begin position="308"/>
        <end position="409"/>
    </location>
</feature>
<dbReference type="AlphaFoldDB" id="A0A8A1MBP8"/>
<feature type="compositionally biased region" description="Basic residues" evidence="1">
    <location>
        <begin position="128"/>
        <end position="137"/>
    </location>
</feature>
<reference evidence="2" key="1">
    <citation type="submission" date="2021-01" db="EMBL/GenBank/DDBJ databases">
        <title>Chromosome-level genome assembly of a human fungal pathogen reveals clustering of transcriptionally co-regulated genes.</title>
        <authorList>
            <person name="Voorhies M."/>
            <person name="Cohen S."/>
            <person name="Shea T.P."/>
            <person name="Petrus S."/>
            <person name="Munoz J.F."/>
            <person name="Poplawski S."/>
            <person name="Goldman W.E."/>
            <person name="Michael T."/>
            <person name="Cuomo C.A."/>
            <person name="Sil A."/>
            <person name="Beyhan S."/>
        </authorList>
    </citation>
    <scope>NUCLEOTIDE SEQUENCE</scope>
    <source>
        <strain evidence="2">WU24</strain>
    </source>
</reference>
<organism evidence="2 3">
    <name type="scientific">Ajellomyces capsulatus</name>
    <name type="common">Darling's disease fungus</name>
    <name type="synonym">Histoplasma capsulatum</name>
    <dbReference type="NCBI Taxonomy" id="5037"/>
    <lineage>
        <taxon>Eukaryota</taxon>
        <taxon>Fungi</taxon>
        <taxon>Dikarya</taxon>
        <taxon>Ascomycota</taxon>
        <taxon>Pezizomycotina</taxon>
        <taxon>Eurotiomycetes</taxon>
        <taxon>Eurotiomycetidae</taxon>
        <taxon>Onygenales</taxon>
        <taxon>Ajellomycetaceae</taxon>
        <taxon>Histoplasma</taxon>
    </lineage>
</organism>
<feature type="compositionally biased region" description="Polar residues" evidence="1">
    <location>
        <begin position="222"/>
        <end position="238"/>
    </location>
</feature>
<accession>A0A8A1MBP8</accession>
<evidence type="ECO:0000313" key="3">
    <source>
        <dbReference type="Proteomes" id="UP000663671"/>
    </source>
</evidence>
<proteinExistence type="predicted"/>
<evidence type="ECO:0000256" key="1">
    <source>
        <dbReference type="SAM" id="MobiDB-lite"/>
    </source>
</evidence>
<dbReference type="OrthoDB" id="5377213at2759"/>
<feature type="compositionally biased region" description="Polar residues" evidence="1">
    <location>
        <begin position="75"/>
        <end position="100"/>
    </location>
</feature>
<dbReference type="EMBL" id="CP069111">
    <property type="protein sequence ID" value="QSS62034.1"/>
    <property type="molecule type" value="Genomic_DNA"/>
</dbReference>
<feature type="compositionally biased region" description="Low complexity" evidence="1">
    <location>
        <begin position="317"/>
        <end position="327"/>
    </location>
</feature>
<feature type="compositionally biased region" description="Low complexity" evidence="1">
    <location>
        <begin position="30"/>
        <end position="40"/>
    </location>
</feature>
<feature type="compositionally biased region" description="Polar residues" evidence="1">
    <location>
        <begin position="362"/>
        <end position="372"/>
    </location>
</feature>
<dbReference type="Proteomes" id="UP000663671">
    <property type="component" value="Chromosome 5"/>
</dbReference>
<feature type="compositionally biased region" description="Basic and acidic residues" evidence="1">
    <location>
        <begin position="58"/>
        <end position="73"/>
    </location>
</feature>
<feature type="region of interest" description="Disordered" evidence="1">
    <location>
        <begin position="171"/>
        <end position="238"/>
    </location>
</feature>